<reference evidence="5" key="3">
    <citation type="submission" date="2015-06" db="UniProtKB">
        <authorList>
            <consortium name="EnsemblMetazoa"/>
        </authorList>
    </citation>
    <scope>IDENTIFICATION</scope>
</reference>
<dbReference type="Pfam" id="PF00630">
    <property type="entry name" value="Filamin"/>
    <property type="match status" value="6"/>
</dbReference>
<feature type="repeat" description="Filamin" evidence="3">
    <location>
        <begin position="737"/>
        <end position="832"/>
    </location>
</feature>
<dbReference type="eggNOG" id="KOG0518">
    <property type="taxonomic scope" value="Eukaryota"/>
</dbReference>
<dbReference type="EMBL" id="AMQM01001442">
    <property type="status" value="NOT_ANNOTATED_CDS"/>
    <property type="molecule type" value="Genomic_DNA"/>
</dbReference>
<dbReference type="OrthoDB" id="5334309at2759"/>
<dbReference type="InterPro" id="IPR001298">
    <property type="entry name" value="Filamin/ABP280_rpt"/>
</dbReference>
<dbReference type="KEGG" id="hro:HELRODRAFT_189327"/>
<dbReference type="STRING" id="6412.T1FQY6"/>
<dbReference type="SUPFAM" id="SSF81296">
    <property type="entry name" value="E set domains"/>
    <property type="match status" value="9"/>
</dbReference>
<dbReference type="HOGENOM" id="CLU_339581_0_0_1"/>
<evidence type="ECO:0000256" key="1">
    <source>
        <dbReference type="ARBA" id="ARBA00009238"/>
    </source>
</evidence>
<evidence type="ECO:0000313" key="4">
    <source>
        <dbReference type="EMBL" id="ESN96655.1"/>
    </source>
</evidence>
<gene>
    <name evidence="5" type="primary">20211233</name>
    <name evidence="4" type="ORF">HELRODRAFT_189327</name>
</gene>
<comment type="similarity">
    <text evidence="1">Belongs to the filamin family.</text>
</comment>
<keyword evidence="2" id="KW-0677">Repeat</keyword>
<dbReference type="RefSeq" id="XP_009025779.1">
    <property type="nucleotide sequence ID" value="XM_009027531.1"/>
</dbReference>
<feature type="repeat" description="Filamin" evidence="3">
    <location>
        <begin position="139"/>
        <end position="228"/>
    </location>
</feature>
<feature type="repeat" description="Filamin" evidence="3">
    <location>
        <begin position="229"/>
        <end position="320"/>
    </location>
</feature>
<proteinExistence type="inferred from homology"/>
<dbReference type="InterPro" id="IPR014756">
    <property type="entry name" value="Ig_E-set"/>
</dbReference>
<protein>
    <submittedName>
        <fullName evidence="4 5">Uncharacterized protein</fullName>
    </submittedName>
</protein>
<feature type="repeat" description="Filamin" evidence="3">
    <location>
        <begin position="344"/>
        <end position="418"/>
    </location>
</feature>
<dbReference type="OMA" id="ANEHIHG"/>
<sequence>MPSQNACIPSVHPNNDGSVSIRHVPTLEGAHEISLSHNDQPVEGTPVRINVGEIGGAYATAYGPGLVQGRSGQKTFFRVVKAKKLDEVAIKINGPEKAEINEKTKEDGLYVEYIPFTPGEYFIDVVVDGSHIHGSPFSAKISGQGTKKTSHIISTPSEYNLCDNAVDLTGLIAYLKGPAIAMTQIPLKIQQDGQLAITGFSAREAGTYVVDVSREGHKFKGSPFKIEVTKLTDPSKVKVKGALKKGKSNCWNQVTVDIGEAGYGELYVSMEGPFRTDFESQCVSSSEYLINYRPPEPGRYLMVIKYAGEHVETCPFLVNIEGESSGRVRSQISTHVQSPTVVLVGKTEELNFAMPGCSALDMEASLTQPSGGVELCEIRDQPGSQFIVKVCPVEKGLNILSLKMKGVHISGSPLPFTVGSPINDGDLHKVEFGGIGADRGVVNTRNTFNVYTREAGSGMLQVTVDGPSEAQLEIKDTKTGFCHVTYKVEKEGEYTIGLKYDGVHIPRSPFKVLVDPDCKDAHKVSVHAMRDRGLEVVLLTVSKPCTFSVNLNGAEGLLKGHLTTPSCQKKEIILEDIGAGHQMVRFVPDENGVYYVSLKFNNTHIPGSPFPMLVGQLGADPAMVKMEGRGLISGTAGQLTKFYVITSKAGIGPLQVQVEGPSRVAISCNDTDDGYEFSYTPTYPGDYYVTTKFCNVIVPGCPYKTKIGGIGRTIDAKETSTIQVQAQEKKPGATRKTLRGDSSKVIVQGPGLKKGFISRVGTFTLDFKEAGNALLVVAMVSPQGLPVKELTCKKQKPGQYVCTYLPESKGDHQLHIRWDSDDVPGSPFVIPIA</sequence>
<name>T1FQY6_HELRO</name>
<dbReference type="CTD" id="20211233"/>
<dbReference type="EMBL" id="KB097495">
    <property type="protein sequence ID" value="ESN96655.1"/>
    <property type="molecule type" value="Genomic_DNA"/>
</dbReference>
<dbReference type="InterPro" id="IPR044801">
    <property type="entry name" value="Filamin"/>
</dbReference>
<dbReference type="InterPro" id="IPR013783">
    <property type="entry name" value="Ig-like_fold"/>
</dbReference>
<feature type="repeat" description="Filamin" evidence="3">
    <location>
        <begin position="616"/>
        <end position="707"/>
    </location>
</feature>
<feature type="repeat" description="Filamin" evidence="3">
    <location>
        <begin position="516"/>
        <end position="614"/>
    </location>
</feature>
<dbReference type="AlphaFoldDB" id="T1FQY6"/>
<dbReference type="GeneID" id="20211233"/>
<dbReference type="InParanoid" id="T1FQY6"/>
<dbReference type="PROSITE" id="PS50194">
    <property type="entry name" value="FILAMIN_REPEAT"/>
    <property type="match status" value="9"/>
</dbReference>
<dbReference type="PANTHER" id="PTHR38537">
    <property type="entry name" value="JITTERBUG, ISOFORM N"/>
    <property type="match status" value="1"/>
</dbReference>
<dbReference type="EnsemblMetazoa" id="HelroT189327">
    <property type="protein sequence ID" value="HelroP189327"/>
    <property type="gene ID" value="HelroG189327"/>
</dbReference>
<accession>T1FQY6</accession>
<reference evidence="4 6" key="2">
    <citation type="journal article" date="2013" name="Nature">
        <title>Insights into bilaterian evolution from three spiralian genomes.</title>
        <authorList>
            <person name="Simakov O."/>
            <person name="Marletaz F."/>
            <person name="Cho S.J."/>
            <person name="Edsinger-Gonzales E."/>
            <person name="Havlak P."/>
            <person name="Hellsten U."/>
            <person name="Kuo D.H."/>
            <person name="Larsson T."/>
            <person name="Lv J."/>
            <person name="Arendt D."/>
            <person name="Savage R."/>
            <person name="Osoegawa K."/>
            <person name="de Jong P."/>
            <person name="Grimwood J."/>
            <person name="Chapman J.A."/>
            <person name="Shapiro H."/>
            <person name="Aerts A."/>
            <person name="Otillar R.P."/>
            <person name="Terry A.Y."/>
            <person name="Boore J.L."/>
            <person name="Grigoriev I.V."/>
            <person name="Lindberg D.R."/>
            <person name="Seaver E.C."/>
            <person name="Weisblat D.A."/>
            <person name="Putnam N.H."/>
            <person name="Rokhsar D.S."/>
        </authorList>
    </citation>
    <scope>NUCLEOTIDE SEQUENCE</scope>
</reference>
<evidence type="ECO:0000313" key="5">
    <source>
        <dbReference type="EnsemblMetazoa" id="HelroP189327"/>
    </source>
</evidence>
<dbReference type="SMART" id="SM00557">
    <property type="entry name" value="IG_FLMN"/>
    <property type="match status" value="7"/>
</dbReference>
<evidence type="ECO:0000256" key="2">
    <source>
        <dbReference type="ARBA" id="ARBA00022737"/>
    </source>
</evidence>
<dbReference type="Gene3D" id="2.60.40.10">
    <property type="entry name" value="Immunoglobulins"/>
    <property type="match status" value="9"/>
</dbReference>
<feature type="repeat" description="Filamin" evidence="3">
    <location>
        <begin position="1"/>
        <end position="51"/>
    </location>
</feature>
<dbReference type="Proteomes" id="UP000015101">
    <property type="component" value="Unassembled WGS sequence"/>
</dbReference>
<feature type="repeat" description="Filamin" evidence="3">
    <location>
        <begin position="51"/>
        <end position="141"/>
    </location>
</feature>
<dbReference type="PANTHER" id="PTHR38537:SF8">
    <property type="entry name" value="FILAMIN-A"/>
    <property type="match status" value="1"/>
</dbReference>
<keyword evidence="6" id="KW-1185">Reference proteome</keyword>
<evidence type="ECO:0000256" key="3">
    <source>
        <dbReference type="PROSITE-ProRule" id="PRU00087"/>
    </source>
</evidence>
<dbReference type="InterPro" id="IPR017868">
    <property type="entry name" value="Filamin/ABP280_repeat-like"/>
</dbReference>
<feature type="repeat" description="Filamin" evidence="3">
    <location>
        <begin position="422"/>
        <end position="514"/>
    </location>
</feature>
<evidence type="ECO:0000313" key="6">
    <source>
        <dbReference type="Proteomes" id="UP000015101"/>
    </source>
</evidence>
<organism evidence="5 6">
    <name type="scientific">Helobdella robusta</name>
    <name type="common">Californian leech</name>
    <dbReference type="NCBI Taxonomy" id="6412"/>
    <lineage>
        <taxon>Eukaryota</taxon>
        <taxon>Metazoa</taxon>
        <taxon>Spiralia</taxon>
        <taxon>Lophotrochozoa</taxon>
        <taxon>Annelida</taxon>
        <taxon>Clitellata</taxon>
        <taxon>Hirudinea</taxon>
        <taxon>Rhynchobdellida</taxon>
        <taxon>Glossiphoniidae</taxon>
        <taxon>Helobdella</taxon>
    </lineage>
</organism>
<reference evidence="6" key="1">
    <citation type="submission" date="2012-12" db="EMBL/GenBank/DDBJ databases">
        <authorList>
            <person name="Hellsten U."/>
            <person name="Grimwood J."/>
            <person name="Chapman J.A."/>
            <person name="Shapiro H."/>
            <person name="Aerts A."/>
            <person name="Otillar R.P."/>
            <person name="Terry A.Y."/>
            <person name="Boore J.L."/>
            <person name="Simakov O."/>
            <person name="Marletaz F."/>
            <person name="Cho S.-J."/>
            <person name="Edsinger-Gonzales E."/>
            <person name="Havlak P."/>
            <person name="Kuo D.-H."/>
            <person name="Larsson T."/>
            <person name="Lv J."/>
            <person name="Arendt D."/>
            <person name="Savage R."/>
            <person name="Osoegawa K."/>
            <person name="de Jong P."/>
            <person name="Lindberg D.R."/>
            <person name="Seaver E.C."/>
            <person name="Weisblat D.A."/>
            <person name="Putnam N.H."/>
            <person name="Grigoriev I.V."/>
            <person name="Rokhsar D.S."/>
        </authorList>
    </citation>
    <scope>NUCLEOTIDE SEQUENCE</scope>
</reference>
<dbReference type="GO" id="GO:0030036">
    <property type="term" value="P:actin cytoskeleton organization"/>
    <property type="evidence" value="ECO:0007669"/>
    <property type="project" value="InterPro"/>
</dbReference>
<dbReference type="GO" id="GO:0051015">
    <property type="term" value="F:actin filament binding"/>
    <property type="evidence" value="ECO:0007669"/>
    <property type="project" value="InterPro"/>
</dbReference>